<dbReference type="RefSeq" id="WP_054936894.1">
    <property type="nucleotide sequence ID" value="NZ_PVXL01000042.1"/>
</dbReference>
<comment type="caution">
    <text evidence="1">The sequence shown here is derived from an EMBL/GenBank/DDBJ whole genome shotgun (WGS) entry which is preliminary data.</text>
</comment>
<evidence type="ECO:0000313" key="2">
    <source>
        <dbReference type="Proteomes" id="UP000239430"/>
    </source>
</evidence>
<dbReference type="Proteomes" id="UP000239430">
    <property type="component" value="Unassembled WGS sequence"/>
</dbReference>
<accession>A0A9X7J324</accession>
<reference evidence="1 2" key="1">
    <citation type="submission" date="2018-03" db="EMBL/GenBank/DDBJ databases">
        <title>Genome sequence of Moorella stamsii DSM 26217.</title>
        <authorList>
            <person name="Poehlein A."/>
            <person name="Daniel R."/>
        </authorList>
    </citation>
    <scope>NUCLEOTIDE SEQUENCE [LARGE SCALE GENOMIC DNA]</scope>
    <source>
        <strain evidence="2">DSM 26217</strain>
    </source>
</reference>
<protein>
    <submittedName>
        <fullName evidence="1">Uncharacterized protein</fullName>
    </submittedName>
</protein>
<gene>
    <name evidence="1" type="ORF">MOST_14750</name>
</gene>
<proteinExistence type="predicted"/>
<organism evidence="1 2">
    <name type="scientific">Neomoorella stamsii</name>
    <dbReference type="NCBI Taxonomy" id="1266720"/>
    <lineage>
        <taxon>Bacteria</taxon>
        <taxon>Bacillati</taxon>
        <taxon>Bacillota</taxon>
        <taxon>Clostridia</taxon>
        <taxon>Neomoorellales</taxon>
        <taxon>Neomoorellaceae</taxon>
        <taxon>Neomoorella</taxon>
    </lineage>
</organism>
<sequence length="63" mass="6819">MKVVVAFDATGKKFDCVPDLCLPEDGISQTAEAEGHSQPERLASTSLPAIYLEKGYSENTFVI</sequence>
<keyword evidence="2" id="KW-1185">Reference proteome</keyword>
<dbReference type="EMBL" id="PVXL01000042">
    <property type="protein sequence ID" value="PRR73110.1"/>
    <property type="molecule type" value="Genomic_DNA"/>
</dbReference>
<dbReference type="AlphaFoldDB" id="A0A9X7J324"/>
<evidence type="ECO:0000313" key="1">
    <source>
        <dbReference type="EMBL" id="PRR73110.1"/>
    </source>
</evidence>
<name>A0A9X7J324_9FIRM</name>